<proteinExistence type="predicted"/>
<gene>
    <name evidence="1" type="ORF">MLD38_000966</name>
</gene>
<accession>A0ACB9SF24</accession>
<keyword evidence="2" id="KW-1185">Reference proteome</keyword>
<dbReference type="Proteomes" id="UP001057402">
    <property type="component" value="Chromosome 1"/>
</dbReference>
<comment type="caution">
    <text evidence="1">The sequence shown here is derived from an EMBL/GenBank/DDBJ whole genome shotgun (WGS) entry which is preliminary data.</text>
</comment>
<sequence length="358" mass="40731">MDSEIWSKLPVEILDHILTFLPLKSLLILASTCRHFHSLLSSPAFASRADCRSRLSPSSSAFLVLSHPHSHRHHFRLYDSLLGSWRSSPLPSSSSSALLLSTSNSLFCFSLPSSSAFLISNLLTRSSRLIPFPSLPFSASSFELLSFVSTPASGYRILASSSRSSPAFLYDSRSLSWRRFDSFNLRLSRSRLGEGVYFEENFYFATSDRHPVSRFDPESGVVERCGRGLELLENELTFCRLVSDGERRLFLVGGVGPNGISRGVKVWVRAGDGWAETERVPEMICRKLMSVCYHNYEHVYCLWHQGMICICCYTWPEVLYYRESRGTWHWLPKCPSLPEKWSCGFRWYSFLPEISATV</sequence>
<name>A0ACB9SF24_9MYRT</name>
<organism evidence="1 2">
    <name type="scientific">Melastoma candidum</name>
    <dbReference type="NCBI Taxonomy" id="119954"/>
    <lineage>
        <taxon>Eukaryota</taxon>
        <taxon>Viridiplantae</taxon>
        <taxon>Streptophyta</taxon>
        <taxon>Embryophyta</taxon>
        <taxon>Tracheophyta</taxon>
        <taxon>Spermatophyta</taxon>
        <taxon>Magnoliopsida</taxon>
        <taxon>eudicotyledons</taxon>
        <taxon>Gunneridae</taxon>
        <taxon>Pentapetalae</taxon>
        <taxon>rosids</taxon>
        <taxon>malvids</taxon>
        <taxon>Myrtales</taxon>
        <taxon>Melastomataceae</taxon>
        <taxon>Melastomatoideae</taxon>
        <taxon>Melastomateae</taxon>
        <taxon>Melastoma</taxon>
    </lineage>
</organism>
<dbReference type="EMBL" id="CM042880">
    <property type="protein sequence ID" value="KAI4388656.1"/>
    <property type="molecule type" value="Genomic_DNA"/>
</dbReference>
<reference evidence="2" key="1">
    <citation type="journal article" date="2023" name="Front. Plant Sci.">
        <title>Chromosomal-level genome assembly of Melastoma candidum provides insights into trichome evolution.</title>
        <authorList>
            <person name="Zhong Y."/>
            <person name="Wu W."/>
            <person name="Sun C."/>
            <person name="Zou P."/>
            <person name="Liu Y."/>
            <person name="Dai S."/>
            <person name="Zhou R."/>
        </authorList>
    </citation>
    <scope>NUCLEOTIDE SEQUENCE [LARGE SCALE GENOMIC DNA]</scope>
</reference>
<evidence type="ECO:0000313" key="1">
    <source>
        <dbReference type="EMBL" id="KAI4388656.1"/>
    </source>
</evidence>
<evidence type="ECO:0000313" key="2">
    <source>
        <dbReference type="Proteomes" id="UP001057402"/>
    </source>
</evidence>
<protein>
    <submittedName>
        <fullName evidence="1">Uncharacterized protein</fullName>
    </submittedName>
</protein>